<proteinExistence type="predicted"/>
<dbReference type="Proteomes" id="UP000625711">
    <property type="component" value="Unassembled WGS sequence"/>
</dbReference>
<dbReference type="AlphaFoldDB" id="A0A834MAN1"/>
<accession>A0A834MAN1</accession>
<evidence type="ECO:0000313" key="3">
    <source>
        <dbReference type="Proteomes" id="UP000625711"/>
    </source>
</evidence>
<feature type="region of interest" description="Disordered" evidence="1">
    <location>
        <begin position="104"/>
        <end position="140"/>
    </location>
</feature>
<reference evidence="2" key="1">
    <citation type="submission" date="2020-08" db="EMBL/GenBank/DDBJ databases">
        <title>Genome sequencing and assembly of the red palm weevil Rhynchophorus ferrugineus.</title>
        <authorList>
            <person name="Dias G.B."/>
            <person name="Bergman C.M."/>
            <person name="Manee M."/>
        </authorList>
    </citation>
    <scope>NUCLEOTIDE SEQUENCE</scope>
    <source>
        <strain evidence="2">AA-2017</strain>
        <tissue evidence="2">Whole larva</tissue>
    </source>
</reference>
<organism evidence="2 3">
    <name type="scientific">Rhynchophorus ferrugineus</name>
    <name type="common">Red palm weevil</name>
    <name type="synonym">Curculio ferrugineus</name>
    <dbReference type="NCBI Taxonomy" id="354439"/>
    <lineage>
        <taxon>Eukaryota</taxon>
        <taxon>Metazoa</taxon>
        <taxon>Ecdysozoa</taxon>
        <taxon>Arthropoda</taxon>
        <taxon>Hexapoda</taxon>
        <taxon>Insecta</taxon>
        <taxon>Pterygota</taxon>
        <taxon>Neoptera</taxon>
        <taxon>Endopterygota</taxon>
        <taxon>Coleoptera</taxon>
        <taxon>Polyphaga</taxon>
        <taxon>Cucujiformia</taxon>
        <taxon>Curculionidae</taxon>
        <taxon>Dryophthorinae</taxon>
        <taxon>Rhynchophorus</taxon>
    </lineage>
</organism>
<feature type="region of interest" description="Disordered" evidence="1">
    <location>
        <begin position="15"/>
        <end position="53"/>
    </location>
</feature>
<sequence>MMTKNFPRTIVTTTSQLQTNSQTSSTTTRVKSSSSSTTTSTQRVHLSSSSDLKASNMKSDLVDLKNNLNDMKTSLSNYDLPVNIKKLKSSLENLVSTCYRYPTPPKDVDHDGEDLEADSQPLVTFPDDSRAPSEVASPQPNNAVESLKFEQKTTNKKTKVIKDGLTAEKESTKVAEMKKIQAGDLTYEENKAAAATTARLEIDGISAQKSQIKAKDLVPHVVSGTSLNILA</sequence>
<protein>
    <submittedName>
        <fullName evidence="2">Uncharacterized protein</fullName>
    </submittedName>
</protein>
<evidence type="ECO:0000256" key="1">
    <source>
        <dbReference type="SAM" id="MobiDB-lite"/>
    </source>
</evidence>
<comment type="caution">
    <text evidence="2">The sequence shown here is derived from an EMBL/GenBank/DDBJ whole genome shotgun (WGS) entry which is preliminary data.</text>
</comment>
<gene>
    <name evidence="2" type="ORF">GWI33_016122</name>
</gene>
<evidence type="ECO:0000313" key="2">
    <source>
        <dbReference type="EMBL" id="KAF7270944.1"/>
    </source>
</evidence>
<name>A0A834MAN1_RHYFE</name>
<dbReference type="EMBL" id="JAACXV010014036">
    <property type="protein sequence ID" value="KAF7270944.1"/>
    <property type="molecule type" value="Genomic_DNA"/>
</dbReference>
<dbReference type="OrthoDB" id="202764at2759"/>
<feature type="compositionally biased region" description="Low complexity" evidence="1">
    <location>
        <begin position="15"/>
        <end position="44"/>
    </location>
</feature>
<keyword evidence="3" id="KW-1185">Reference proteome</keyword>